<evidence type="ECO:0008006" key="4">
    <source>
        <dbReference type="Google" id="ProtNLM"/>
    </source>
</evidence>
<feature type="transmembrane region" description="Helical" evidence="1">
    <location>
        <begin position="7"/>
        <end position="29"/>
    </location>
</feature>
<evidence type="ECO:0000313" key="2">
    <source>
        <dbReference type="EMBL" id="OHU93395.1"/>
    </source>
</evidence>
<name>A0A1S1N256_9GAMM</name>
<keyword evidence="1" id="KW-1133">Transmembrane helix</keyword>
<keyword evidence="1" id="KW-0472">Membrane</keyword>
<sequence length="72" mass="8189">MPSLKHRIVFTMLLSLFLSILMTLWVTYINLGLSEHFLIDWGRAFLLAWPAAAVISFFSAPVAQKITQKLLP</sequence>
<protein>
    <recommendedName>
        <fullName evidence="4">DUF2798 domain-containing protein</fullName>
    </recommendedName>
</protein>
<keyword evidence="1" id="KW-0812">Transmembrane</keyword>
<dbReference type="EMBL" id="MNAN01000037">
    <property type="protein sequence ID" value="OHU93395.1"/>
    <property type="molecule type" value="Genomic_DNA"/>
</dbReference>
<evidence type="ECO:0000256" key="1">
    <source>
        <dbReference type="SAM" id="Phobius"/>
    </source>
</evidence>
<dbReference type="Pfam" id="PF11391">
    <property type="entry name" value="DUF2798"/>
    <property type="match status" value="1"/>
</dbReference>
<feature type="transmembrane region" description="Helical" evidence="1">
    <location>
        <begin position="41"/>
        <end position="63"/>
    </location>
</feature>
<dbReference type="AlphaFoldDB" id="A0A1S1N256"/>
<accession>A0A1S1N256</accession>
<dbReference type="InterPro" id="IPR021529">
    <property type="entry name" value="DUF2798"/>
</dbReference>
<comment type="caution">
    <text evidence="2">The sequence shown here is derived from an EMBL/GenBank/DDBJ whole genome shotgun (WGS) entry which is preliminary data.</text>
</comment>
<reference evidence="2 3" key="1">
    <citation type="submission" date="2016-10" db="EMBL/GenBank/DDBJ databases">
        <title>Pseudoalteromonas amylolytica sp. nov., isolated from the surface seawater.</title>
        <authorList>
            <person name="Wu Y.-H."/>
            <person name="Cheng H."/>
            <person name="Jin X.-B."/>
            <person name="Wang C.-S."/>
            <person name="Xu X.-W."/>
        </authorList>
    </citation>
    <scope>NUCLEOTIDE SEQUENCE [LARGE SCALE GENOMIC DNA]</scope>
    <source>
        <strain evidence="2 3">JCM 12483</strain>
    </source>
</reference>
<organism evidence="2 3">
    <name type="scientific">Pseudoalteromonas byunsanensis</name>
    <dbReference type="NCBI Taxonomy" id="327939"/>
    <lineage>
        <taxon>Bacteria</taxon>
        <taxon>Pseudomonadati</taxon>
        <taxon>Pseudomonadota</taxon>
        <taxon>Gammaproteobacteria</taxon>
        <taxon>Alteromonadales</taxon>
        <taxon>Pseudoalteromonadaceae</taxon>
        <taxon>Pseudoalteromonas</taxon>
    </lineage>
</organism>
<evidence type="ECO:0000313" key="3">
    <source>
        <dbReference type="Proteomes" id="UP000180253"/>
    </source>
</evidence>
<keyword evidence="3" id="KW-1185">Reference proteome</keyword>
<dbReference type="STRING" id="327939.BIW53_18710"/>
<gene>
    <name evidence="2" type="ORF">BIW53_18710</name>
</gene>
<dbReference type="OrthoDB" id="7871259at2"/>
<dbReference type="Proteomes" id="UP000180253">
    <property type="component" value="Unassembled WGS sequence"/>
</dbReference>
<dbReference type="RefSeq" id="WP_070993550.1">
    <property type="nucleotide sequence ID" value="NZ_MNAN01000037.1"/>
</dbReference>
<proteinExistence type="predicted"/>